<feature type="region of interest" description="Disordered" evidence="2">
    <location>
        <begin position="468"/>
        <end position="488"/>
    </location>
</feature>
<dbReference type="EMBL" id="KE504154">
    <property type="protein sequence ID" value="EPS99781.1"/>
    <property type="molecule type" value="Genomic_DNA"/>
</dbReference>
<dbReference type="STRING" id="743788.S8E3S3"/>
<dbReference type="PANTHER" id="PTHR23079">
    <property type="entry name" value="RNA-DEPENDENT RNA POLYMERASE"/>
    <property type="match status" value="1"/>
</dbReference>
<keyword evidence="5" id="KW-1185">Reference proteome</keyword>
<dbReference type="GO" id="GO:0003723">
    <property type="term" value="F:RNA binding"/>
    <property type="evidence" value="ECO:0007669"/>
    <property type="project" value="UniProtKB-KW"/>
</dbReference>
<feature type="compositionally biased region" description="Polar residues" evidence="2">
    <location>
        <begin position="948"/>
        <end position="966"/>
    </location>
</feature>
<feature type="compositionally biased region" description="Basic and acidic residues" evidence="2">
    <location>
        <begin position="990"/>
        <end position="1011"/>
    </location>
</feature>
<evidence type="ECO:0000313" key="4">
    <source>
        <dbReference type="EMBL" id="EPS99781.1"/>
    </source>
</evidence>
<keyword evidence="1" id="KW-0694">RNA-binding</keyword>
<dbReference type="InterPro" id="IPR057596">
    <property type="entry name" value="RDRP_core"/>
</dbReference>
<dbReference type="PANTHER" id="PTHR23079:SF55">
    <property type="entry name" value="RNA-DIRECTED RNA POLYMERASE"/>
    <property type="match status" value="1"/>
</dbReference>
<dbReference type="HOGENOM" id="CLU_010624_0_0_1"/>
<accession>S8E3S3</accession>
<gene>
    <name evidence="4" type="ORF">FOMPIDRAFT_1050349</name>
</gene>
<sequence>MVNIPFVPVLVARVVRNGRSLELDDPDHLPQRSFRAARLVGDSTRFLIATLPDNWDGADEKGVRSLLEEWLDHGVDVHGTRYAWLGCSDNHVKGGKVVLFYEDEEWTSSSLLDAFGDIYEVFQDSGYGKYAARFGLSFSSTVDTQDVSNDRTVLMEDLRAPDGSLHTDGCGMMRESFARQICAMLNLPLDTSVLQIRHGGNKGVVIAYPDEDFEFLCNHENGLLDKRSVGSNIVLAFRESMLKYEGGPTMLEVNDHSSRPSHARLNETFILLLLTNGVSIDVFRKLLLDQLALIGAIANDRDKALKAVSGELDASSTAFHQDLYTMLLANHDLTEPCMAWKLRQFQQNQYKTLHAKLNISVDSSAYLFGVVDEYGVLEPNEIFVNIPGWTGVLTRPKVVVGRNPSYSPGDLRVFKAVYRERLTHLNNCIVFSRKAQHSVPDTMASGDLDGDTYLVIWDSDLVPPKVPPYEQRTSLSSAAPSGSRQRIRRTEEDFKRAAVDTFLDHQRNVLLGRMATEWKRRATSSPDLANDKVARRLQPLVELALDAMKSGADMRDLGRRFEEIKKMPQSRASFKSPLESLRELVPWDDSSDNKMREFVCDEGLIIRQQEPDLWEEYLNEAPVALAEFNKALSGAIRQDDDWSKKYGDDKGRRKGKAPRYAELVTEKYRALWFGGGTFAKMYEERVRASAWYHYGYSVKRQAFAWLGMKYLNEIRAVWTNGGKPVDYIGATSPPAYPSPAPSLGSTQLSQQSTLVADEAVEEEGSSPPQASKRGLDRSTTLADAARNDPLSAKKNPKPVDPVATRIPNCNADSTHKWDYRGSNNHKRSYRCKVCPVACKEGNVNDRWQADPNWASAPAASQSIVDDGGMALDSDVGSSRSRYPAAASPSLMSDDSSSSSSSPEAMSVDDEEDSDIMHPSPSSILTSRLNKKSRTTDPTHINSRRITDGSVTTGASRVPTSSNQSAPQELADSVTMPGGIPPPSQVGRLSDLVHDNEKPSEPVARDHRDTKHQPYPSHHWWVRWAGGVYRHYECSCGLIVKEKKVDGRWVAHCPKRR</sequence>
<dbReference type="GO" id="GO:0003968">
    <property type="term" value="F:RNA-directed RNA polymerase activity"/>
    <property type="evidence" value="ECO:0007669"/>
    <property type="project" value="UniProtKB-KW"/>
</dbReference>
<keyword evidence="1" id="KW-0548">Nucleotidyltransferase</keyword>
<dbReference type="AlphaFoldDB" id="S8E3S3"/>
<evidence type="ECO:0000313" key="5">
    <source>
        <dbReference type="Proteomes" id="UP000015241"/>
    </source>
</evidence>
<dbReference type="Proteomes" id="UP000015241">
    <property type="component" value="Unassembled WGS sequence"/>
</dbReference>
<comment type="catalytic activity">
    <reaction evidence="1">
        <text>RNA(n) + a ribonucleoside 5'-triphosphate = RNA(n+1) + diphosphate</text>
        <dbReference type="Rhea" id="RHEA:21248"/>
        <dbReference type="Rhea" id="RHEA-COMP:14527"/>
        <dbReference type="Rhea" id="RHEA-COMP:17342"/>
        <dbReference type="ChEBI" id="CHEBI:33019"/>
        <dbReference type="ChEBI" id="CHEBI:61557"/>
        <dbReference type="ChEBI" id="CHEBI:140395"/>
        <dbReference type="EC" id="2.7.7.48"/>
    </reaction>
</comment>
<name>S8E3S3_FOMSC</name>
<evidence type="ECO:0000259" key="3">
    <source>
        <dbReference type="Pfam" id="PF05183"/>
    </source>
</evidence>
<feature type="region of interest" description="Disordered" evidence="2">
    <location>
        <begin position="848"/>
        <end position="1014"/>
    </location>
</feature>
<dbReference type="GO" id="GO:0030422">
    <property type="term" value="P:siRNA processing"/>
    <property type="evidence" value="ECO:0007669"/>
    <property type="project" value="TreeGrafter"/>
</dbReference>
<dbReference type="InParanoid" id="S8E3S3"/>
<dbReference type="Pfam" id="PF05183">
    <property type="entry name" value="RdRP"/>
    <property type="match status" value="1"/>
</dbReference>
<dbReference type="EC" id="2.7.7.48" evidence="1"/>
<comment type="similarity">
    <text evidence="1">Belongs to the RdRP family.</text>
</comment>
<organism evidence="4 5">
    <name type="scientific">Fomitopsis schrenkii</name>
    <name type="common">Brown rot fungus</name>
    <dbReference type="NCBI Taxonomy" id="2126942"/>
    <lineage>
        <taxon>Eukaryota</taxon>
        <taxon>Fungi</taxon>
        <taxon>Dikarya</taxon>
        <taxon>Basidiomycota</taxon>
        <taxon>Agaricomycotina</taxon>
        <taxon>Agaricomycetes</taxon>
        <taxon>Polyporales</taxon>
        <taxon>Fomitopsis</taxon>
    </lineage>
</organism>
<keyword evidence="1" id="KW-0696">RNA-directed RNA polymerase</keyword>
<evidence type="ECO:0000256" key="1">
    <source>
        <dbReference type="RuleBase" id="RU363098"/>
    </source>
</evidence>
<dbReference type="GO" id="GO:0031380">
    <property type="term" value="C:nuclear RNA-directed RNA polymerase complex"/>
    <property type="evidence" value="ECO:0007669"/>
    <property type="project" value="TreeGrafter"/>
</dbReference>
<proteinExistence type="inferred from homology"/>
<dbReference type="OrthoDB" id="6513042at2759"/>
<reference evidence="4 5" key="1">
    <citation type="journal article" date="2012" name="Science">
        <title>The Paleozoic origin of enzymatic lignin decomposition reconstructed from 31 fungal genomes.</title>
        <authorList>
            <person name="Floudas D."/>
            <person name="Binder M."/>
            <person name="Riley R."/>
            <person name="Barry K."/>
            <person name="Blanchette R.A."/>
            <person name="Henrissat B."/>
            <person name="Martinez A.T."/>
            <person name="Otillar R."/>
            <person name="Spatafora J.W."/>
            <person name="Yadav J.S."/>
            <person name="Aerts A."/>
            <person name="Benoit I."/>
            <person name="Boyd A."/>
            <person name="Carlson A."/>
            <person name="Copeland A."/>
            <person name="Coutinho P.M."/>
            <person name="de Vries R.P."/>
            <person name="Ferreira P."/>
            <person name="Findley K."/>
            <person name="Foster B."/>
            <person name="Gaskell J."/>
            <person name="Glotzer D."/>
            <person name="Gorecki P."/>
            <person name="Heitman J."/>
            <person name="Hesse C."/>
            <person name="Hori C."/>
            <person name="Igarashi K."/>
            <person name="Jurgens J.A."/>
            <person name="Kallen N."/>
            <person name="Kersten P."/>
            <person name="Kohler A."/>
            <person name="Kuees U."/>
            <person name="Kumar T.K.A."/>
            <person name="Kuo A."/>
            <person name="LaButti K."/>
            <person name="Larrondo L.F."/>
            <person name="Lindquist E."/>
            <person name="Ling A."/>
            <person name="Lombard V."/>
            <person name="Lucas S."/>
            <person name="Lundell T."/>
            <person name="Martin R."/>
            <person name="McLaughlin D.J."/>
            <person name="Morgenstern I."/>
            <person name="Morin E."/>
            <person name="Murat C."/>
            <person name="Nagy L.G."/>
            <person name="Nolan M."/>
            <person name="Ohm R.A."/>
            <person name="Patyshakuliyeva A."/>
            <person name="Rokas A."/>
            <person name="Ruiz-Duenas F.J."/>
            <person name="Sabat G."/>
            <person name="Salamov A."/>
            <person name="Samejima M."/>
            <person name="Schmutz J."/>
            <person name="Slot J.C."/>
            <person name="St John F."/>
            <person name="Stenlid J."/>
            <person name="Sun H."/>
            <person name="Sun S."/>
            <person name="Syed K."/>
            <person name="Tsang A."/>
            <person name="Wiebenga A."/>
            <person name="Young D."/>
            <person name="Pisabarro A."/>
            <person name="Eastwood D.C."/>
            <person name="Martin F."/>
            <person name="Cullen D."/>
            <person name="Grigoriev I.V."/>
            <person name="Hibbett D.S."/>
        </authorList>
    </citation>
    <scope>NUCLEOTIDE SEQUENCE</scope>
    <source>
        <strain evidence="5">FP-58527</strain>
    </source>
</reference>
<protein>
    <recommendedName>
        <fullName evidence="1">RNA-dependent RNA polymerase</fullName>
        <ecNumber evidence="1">2.7.7.48</ecNumber>
    </recommendedName>
</protein>
<evidence type="ECO:0000256" key="2">
    <source>
        <dbReference type="SAM" id="MobiDB-lite"/>
    </source>
</evidence>
<feature type="domain" description="RDRP core" evidence="3">
    <location>
        <begin position="31"/>
        <end position="569"/>
    </location>
</feature>
<dbReference type="eggNOG" id="KOG0988">
    <property type="taxonomic scope" value="Eukaryota"/>
</dbReference>
<keyword evidence="1" id="KW-0808">Transferase</keyword>
<feature type="compositionally biased region" description="Polar residues" evidence="2">
    <location>
        <begin position="471"/>
        <end position="484"/>
    </location>
</feature>
<dbReference type="InterPro" id="IPR007855">
    <property type="entry name" value="RDRP"/>
</dbReference>
<feature type="compositionally biased region" description="Low complexity" evidence="2">
    <location>
        <begin position="877"/>
        <end position="905"/>
    </location>
</feature>
<feature type="region of interest" description="Disordered" evidence="2">
    <location>
        <begin position="736"/>
        <end position="822"/>
    </location>
</feature>
<feature type="compositionally biased region" description="Low complexity" evidence="2">
    <location>
        <begin position="741"/>
        <end position="754"/>
    </location>
</feature>